<protein>
    <submittedName>
        <fullName evidence="2">Uncharacterized protein</fullName>
    </submittedName>
</protein>
<evidence type="ECO:0000313" key="2">
    <source>
        <dbReference type="EMBL" id="TMX01225.1"/>
    </source>
</evidence>
<reference evidence="2" key="1">
    <citation type="submission" date="2019-05" db="EMBL/GenBank/DDBJ databases">
        <title>The de novo reference genome and transcriptome assemblies of the wild tomato species Solanum chilense.</title>
        <authorList>
            <person name="Stam R."/>
            <person name="Nosenko T."/>
            <person name="Hoerger A.C."/>
            <person name="Stephan W."/>
            <person name="Seidel M.A."/>
            <person name="Kuhn J.M.M."/>
            <person name="Haberer G."/>
            <person name="Tellier A."/>
        </authorList>
    </citation>
    <scope>NUCLEOTIDE SEQUENCE</scope>
    <source>
        <tissue evidence="2">Mature leaves</tissue>
    </source>
</reference>
<comment type="caution">
    <text evidence="2">The sequence shown here is derived from an EMBL/GenBank/DDBJ whole genome shotgun (WGS) entry which is preliminary data.</text>
</comment>
<proteinExistence type="predicted"/>
<evidence type="ECO:0000256" key="1">
    <source>
        <dbReference type="SAM" id="MobiDB-lite"/>
    </source>
</evidence>
<sequence>MDESVPPQIEIPPSPVSPFDELLVFSYSLVLYENKSQDSGDESVLKPTVKPVFEKTNVGSMAVSSIVSARLFEGDVAEGKDTDEERKRKGKGKLFKTHSKGEKKRYGTRSVAQMVLGIVMEPNASYN</sequence>
<dbReference type="EMBL" id="RXGB01000902">
    <property type="protein sequence ID" value="TMX01225.1"/>
    <property type="molecule type" value="Genomic_DNA"/>
</dbReference>
<dbReference type="AlphaFoldDB" id="A0A6N2C271"/>
<organism evidence="2">
    <name type="scientific">Solanum chilense</name>
    <name type="common">Tomato</name>
    <name type="synonym">Lycopersicon chilense</name>
    <dbReference type="NCBI Taxonomy" id="4083"/>
    <lineage>
        <taxon>Eukaryota</taxon>
        <taxon>Viridiplantae</taxon>
        <taxon>Streptophyta</taxon>
        <taxon>Embryophyta</taxon>
        <taxon>Tracheophyta</taxon>
        <taxon>Spermatophyta</taxon>
        <taxon>Magnoliopsida</taxon>
        <taxon>eudicotyledons</taxon>
        <taxon>Gunneridae</taxon>
        <taxon>Pentapetalae</taxon>
        <taxon>asterids</taxon>
        <taxon>lamiids</taxon>
        <taxon>Solanales</taxon>
        <taxon>Solanaceae</taxon>
        <taxon>Solanoideae</taxon>
        <taxon>Solaneae</taxon>
        <taxon>Solanum</taxon>
        <taxon>Solanum subgen. Lycopersicon</taxon>
    </lineage>
</organism>
<accession>A0A6N2C271</accession>
<feature type="compositionally biased region" description="Basic residues" evidence="1">
    <location>
        <begin position="88"/>
        <end position="102"/>
    </location>
</feature>
<name>A0A6N2C271_SOLCI</name>
<gene>
    <name evidence="2" type="ORF">EJD97_024872</name>
</gene>
<feature type="region of interest" description="Disordered" evidence="1">
    <location>
        <begin position="77"/>
        <end position="102"/>
    </location>
</feature>
<feature type="compositionally biased region" description="Basic and acidic residues" evidence="1">
    <location>
        <begin position="77"/>
        <end position="87"/>
    </location>
</feature>